<sequence>MAVPRKSNERGFLIMKREFLKGLNLDDKVIDQIMSANGTDIENTKKSFGDVDSIKQENESLKTQMSERDKDIKSLSKQVKDNEDLSGQLKTWQDKYKDDTDNLNAQLSETKLNGALDNALNSANVRNTKAVRGLLNMDTIKLNDKGELEGVNDQLDSLKKTDSYLFDEGNKQGYKPAGGQGPVDKNSVQDLVNAFKQ</sequence>
<proteinExistence type="predicted"/>
<dbReference type="Proteomes" id="UP000051006">
    <property type="component" value="Unassembled WGS sequence"/>
</dbReference>
<keyword evidence="3" id="KW-1185">Reference proteome</keyword>
<accession>A0A0R2LGB2</accession>
<dbReference type="AlphaFoldDB" id="A0A0R2LGB2"/>
<feature type="region of interest" description="Disordered" evidence="1">
    <location>
        <begin position="166"/>
        <end position="197"/>
    </location>
</feature>
<name>A0A0R2LGB2_9LACO</name>
<dbReference type="Pfam" id="PF06810">
    <property type="entry name" value="Phage_scaffold"/>
    <property type="match status" value="1"/>
</dbReference>
<dbReference type="STRING" id="993692.IV57_GL000223"/>
<evidence type="ECO:0000256" key="1">
    <source>
        <dbReference type="SAM" id="MobiDB-lite"/>
    </source>
</evidence>
<comment type="caution">
    <text evidence="2">The sequence shown here is derived from an EMBL/GenBank/DDBJ whole genome shotgun (WGS) entry which is preliminary data.</text>
</comment>
<dbReference type="InterPro" id="IPR009636">
    <property type="entry name" value="SCAF"/>
</dbReference>
<gene>
    <name evidence="2" type="ORF">IV57_GL000223</name>
</gene>
<dbReference type="PATRIC" id="fig|993692.3.peg.225"/>
<reference evidence="2 3" key="1">
    <citation type="journal article" date="2015" name="Genome Announc.">
        <title>Expanding the biotechnology potential of lactobacilli through comparative genomics of 213 strains and associated genera.</title>
        <authorList>
            <person name="Sun Z."/>
            <person name="Harris H.M."/>
            <person name="McCann A."/>
            <person name="Guo C."/>
            <person name="Argimon S."/>
            <person name="Zhang W."/>
            <person name="Yang X."/>
            <person name="Jeffery I.B."/>
            <person name="Cooney J.C."/>
            <person name="Kagawa T.F."/>
            <person name="Liu W."/>
            <person name="Song Y."/>
            <person name="Salvetti E."/>
            <person name="Wrobel A."/>
            <person name="Rasinkangas P."/>
            <person name="Parkhill J."/>
            <person name="Rea M.C."/>
            <person name="O'Sullivan O."/>
            <person name="Ritari J."/>
            <person name="Douillard F.P."/>
            <person name="Paul Ross R."/>
            <person name="Yang R."/>
            <person name="Briner A.E."/>
            <person name="Felis G.E."/>
            <person name="de Vos W.M."/>
            <person name="Barrangou R."/>
            <person name="Klaenhammer T.R."/>
            <person name="Caufield P.W."/>
            <person name="Cui Y."/>
            <person name="Zhang H."/>
            <person name="O'Toole P.W."/>
        </authorList>
    </citation>
    <scope>NUCLEOTIDE SEQUENCE [LARGE SCALE GENOMIC DNA]</scope>
    <source>
        <strain evidence="2 3">DSM 24716</strain>
    </source>
</reference>
<feature type="compositionally biased region" description="Polar residues" evidence="1">
    <location>
        <begin position="186"/>
        <end position="197"/>
    </location>
</feature>
<dbReference type="EMBL" id="JQCF01000001">
    <property type="protein sequence ID" value="KRO00901.1"/>
    <property type="molecule type" value="Genomic_DNA"/>
</dbReference>
<evidence type="ECO:0000313" key="3">
    <source>
        <dbReference type="Proteomes" id="UP000051006"/>
    </source>
</evidence>
<protein>
    <submittedName>
        <fullName evidence="2">Phage minor structural protein GP20</fullName>
    </submittedName>
</protein>
<evidence type="ECO:0000313" key="2">
    <source>
        <dbReference type="EMBL" id="KRO00901.1"/>
    </source>
</evidence>
<organism evidence="2 3">
    <name type="scientific">Companilactobacillus kimchiensis</name>
    <dbReference type="NCBI Taxonomy" id="993692"/>
    <lineage>
        <taxon>Bacteria</taxon>
        <taxon>Bacillati</taxon>
        <taxon>Bacillota</taxon>
        <taxon>Bacilli</taxon>
        <taxon>Lactobacillales</taxon>
        <taxon>Lactobacillaceae</taxon>
        <taxon>Companilactobacillus</taxon>
    </lineage>
</organism>